<keyword evidence="6" id="KW-1185">Reference proteome</keyword>
<dbReference type="Pfam" id="PF00135">
    <property type="entry name" value="COesterase"/>
    <property type="match status" value="1"/>
</dbReference>
<dbReference type="PANTHER" id="PTHR43142:SF8">
    <property type="entry name" value="CARBOXYLIC ESTER HYDROLASE"/>
    <property type="match status" value="1"/>
</dbReference>
<evidence type="ECO:0000256" key="3">
    <source>
        <dbReference type="RuleBase" id="RU361235"/>
    </source>
</evidence>
<dbReference type="Gene3D" id="3.40.50.1820">
    <property type="entry name" value="alpha/beta hydrolase"/>
    <property type="match status" value="1"/>
</dbReference>
<accession>A0A428NUD0</accession>
<proteinExistence type="inferred from homology"/>
<dbReference type="EC" id="3.1.1.-" evidence="3"/>
<organism evidence="5 6">
    <name type="scientific">Fusarium duplospermum</name>
    <dbReference type="NCBI Taxonomy" id="1325734"/>
    <lineage>
        <taxon>Eukaryota</taxon>
        <taxon>Fungi</taxon>
        <taxon>Dikarya</taxon>
        <taxon>Ascomycota</taxon>
        <taxon>Pezizomycotina</taxon>
        <taxon>Sordariomycetes</taxon>
        <taxon>Hypocreomycetidae</taxon>
        <taxon>Hypocreales</taxon>
        <taxon>Nectriaceae</taxon>
        <taxon>Fusarium</taxon>
        <taxon>Fusarium solani species complex</taxon>
    </lineage>
</organism>
<dbReference type="SUPFAM" id="SSF53474">
    <property type="entry name" value="alpha/beta-Hydrolases"/>
    <property type="match status" value="1"/>
</dbReference>
<dbReference type="AlphaFoldDB" id="A0A428NUD0"/>
<dbReference type="InterPro" id="IPR002018">
    <property type="entry name" value="CarbesteraseB"/>
</dbReference>
<reference evidence="5 6" key="1">
    <citation type="submission" date="2017-06" db="EMBL/GenBank/DDBJ databases">
        <title>Comparative genomic analysis of Ambrosia Fusariam Clade fungi.</title>
        <authorList>
            <person name="Stajich J.E."/>
            <person name="Carrillo J."/>
            <person name="Kijimoto T."/>
            <person name="Eskalen A."/>
            <person name="O'Donnell K."/>
            <person name="Kasson M."/>
        </authorList>
    </citation>
    <scope>NUCLEOTIDE SEQUENCE [LARGE SCALE GENOMIC DNA]</scope>
    <source>
        <strain evidence="5 6">NRRL62584</strain>
    </source>
</reference>
<dbReference type="Proteomes" id="UP000288168">
    <property type="component" value="Unassembled WGS sequence"/>
</dbReference>
<dbReference type="PROSITE" id="PS00122">
    <property type="entry name" value="CARBOXYLESTERASE_B_1"/>
    <property type="match status" value="1"/>
</dbReference>
<dbReference type="GO" id="GO:0016787">
    <property type="term" value="F:hydrolase activity"/>
    <property type="evidence" value="ECO:0007669"/>
    <property type="project" value="UniProtKB-KW"/>
</dbReference>
<protein>
    <recommendedName>
        <fullName evidence="3">Carboxylic ester hydrolase</fullName>
        <ecNumber evidence="3">3.1.1.-</ecNumber>
    </recommendedName>
</protein>
<dbReference type="PANTHER" id="PTHR43142">
    <property type="entry name" value="CARBOXYLIC ESTER HYDROLASE"/>
    <property type="match status" value="1"/>
</dbReference>
<dbReference type="EMBL" id="NKCI01000293">
    <property type="protein sequence ID" value="RSL44347.1"/>
    <property type="molecule type" value="Genomic_DNA"/>
</dbReference>
<sequence>MDPTELISTGKLNAVFVAVGYRLNVFGFLAGRALLEESGGQAVGNYGLWDQRLAMDWVYGNIAAFGGDPGNIVLAGRSAGAYSVLAQALYDFRGNESCNRFRRLVMYSNAIPTQPKTPEDCEHQFNELCEYFGVPIEADGTERLRKLRDISSEDLCAALIKDI</sequence>
<evidence type="ECO:0000256" key="1">
    <source>
        <dbReference type="ARBA" id="ARBA00005964"/>
    </source>
</evidence>
<dbReference type="STRING" id="1325734.A0A428NUD0"/>
<evidence type="ECO:0000259" key="4">
    <source>
        <dbReference type="Pfam" id="PF00135"/>
    </source>
</evidence>
<evidence type="ECO:0000256" key="2">
    <source>
        <dbReference type="ARBA" id="ARBA00022801"/>
    </source>
</evidence>
<feature type="domain" description="Carboxylesterase type B" evidence="4">
    <location>
        <begin position="2"/>
        <end position="159"/>
    </location>
</feature>
<keyword evidence="2 3" id="KW-0378">Hydrolase</keyword>
<name>A0A428NUD0_9HYPO</name>
<dbReference type="InterPro" id="IPR029058">
    <property type="entry name" value="AB_hydrolase_fold"/>
</dbReference>
<evidence type="ECO:0000313" key="5">
    <source>
        <dbReference type="EMBL" id="RSL44347.1"/>
    </source>
</evidence>
<comment type="similarity">
    <text evidence="1 3">Belongs to the type-B carboxylesterase/lipase family.</text>
</comment>
<comment type="caution">
    <text evidence="5">The sequence shown here is derived from an EMBL/GenBank/DDBJ whole genome shotgun (WGS) entry which is preliminary data.</text>
</comment>
<dbReference type="OrthoDB" id="408631at2759"/>
<evidence type="ECO:0000313" key="6">
    <source>
        <dbReference type="Proteomes" id="UP000288168"/>
    </source>
</evidence>
<dbReference type="InterPro" id="IPR019826">
    <property type="entry name" value="Carboxylesterase_B_AS"/>
</dbReference>
<gene>
    <name evidence="5" type="ORF">CEP54_014709</name>
</gene>